<keyword evidence="7" id="KW-0915">Sodium</keyword>
<proteinExistence type="inferred from homology"/>
<dbReference type="Proteomes" id="UP000198287">
    <property type="component" value="Unassembled WGS sequence"/>
</dbReference>
<protein>
    <submittedName>
        <fullName evidence="14">Pickpocket protein 28</fullName>
    </submittedName>
</protein>
<evidence type="ECO:0000256" key="3">
    <source>
        <dbReference type="ARBA" id="ARBA00022448"/>
    </source>
</evidence>
<evidence type="ECO:0000256" key="13">
    <source>
        <dbReference type="SAM" id="Phobius"/>
    </source>
</evidence>
<evidence type="ECO:0000256" key="6">
    <source>
        <dbReference type="ARBA" id="ARBA00022989"/>
    </source>
</evidence>
<comment type="subcellular location">
    <subcellularLocation>
        <location evidence="1">Membrane</location>
        <topology evidence="1">Multi-pass membrane protein</topology>
    </subcellularLocation>
</comment>
<evidence type="ECO:0000256" key="10">
    <source>
        <dbReference type="ARBA" id="ARBA00023201"/>
    </source>
</evidence>
<evidence type="ECO:0000313" key="14">
    <source>
        <dbReference type="EMBL" id="OXA44461.1"/>
    </source>
</evidence>
<evidence type="ECO:0000256" key="7">
    <source>
        <dbReference type="ARBA" id="ARBA00023053"/>
    </source>
</evidence>
<dbReference type="GO" id="GO:0005272">
    <property type="term" value="F:sodium channel activity"/>
    <property type="evidence" value="ECO:0007669"/>
    <property type="project" value="UniProtKB-KW"/>
</dbReference>
<accession>A0A226DIP4</accession>
<dbReference type="AlphaFoldDB" id="A0A226DIP4"/>
<dbReference type="GO" id="GO:0016020">
    <property type="term" value="C:membrane"/>
    <property type="evidence" value="ECO:0007669"/>
    <property type="project" value="UniProtKB-SubCell"/>
</dbReference>
<keyword evidence="9 13" id="KW-0472">Membrane</keyword>
<evidence type="ECO:0000256" key="11">
    <source>
        <dbReference type="ARBA" id="ARBA00023303"/>
    </source>
</evidence>
<evidence type="ECO:0000256" key="1">
    <source>
        <dbReference type="ARBA" id="ARBA00004141"/>
    </source>
</evidence>
<organism evidence="14 15">
    <name type="scientific">Folsomia candida</name>
    <name type="common">Springtail</name>
    <dbReference type="NCBI Taxonomy" id="158441"/>
    <lineage>
        <taxon>Eukaryota</taxon>
        <taxon>Metazoa</taxon>
        <taxon>Ecdysozoa</taxon>
        <taxon>Arthropoda</taxon>
        <taxon>Hexapoda</taxon>
        <taxon>Collembola</taxon>
        <taxon>Entomobryomorpha</taxon>
        <taxon>Isotomoidea</taxon>
        <taxon>Isotomidae</taxon>
        <taxon>Proisotominae</taxon>
        <taxon>Folsomia</taxon>
    </lineage>
</organism>
<keyword evidence="6 13" id="KW-1133">Transmembrane helix</keyword>
<feature type="transmembrane region" description="Helical" evidence="13">
    <location>
        <begin position="56"/>
        <end position="77"/>
    </location>
</feature>
<evidence type="ECO:0000256" key="9">
    <source>
        <dbReference type="ARBA" id="ARBA00023136"/>
    </source>
</evidence>
<dbReference type="Gene3D" id="1.10.287.770">
    <property type="entry name" value="YojJ-like"/>
    <property type="match status" value="1"/>
</dbReference>
<evidence type="ECO:0000256" key="5">
    <source>
        <dbReference type="ARBA" id="ARBA00022692"/>
    </source>
</evidence>
<reference evidence="14 15" key="1">
    <citation type="submission" date="2015-12" db="EMBL/GenBank/DDBJ databases">
        <title>The genome of Folsomia candida.</title>
        <authorList>
            <person name="Faddeeva A."/>
            <person name="Derks M.F."/>
            <person name="Anvar Y."/>
            <person name="Smit S."/>
            <person name="Van Straalen N."/>
            <person name="Roelofs D."/>
        </authorList>
    </citation>
    <scope>NUCLEOTIDE SEQUENCE [LARGE SCALE GENOMIC DNA]</scope>
    <source>
        <strain evidence="14 15">VU population</strain>
        <tissue evidence="14">Whole body</tissue>
    </source>
</reference>
<evidence type="ECO:0000256" key="2">
    <source>
        <dbReference type="ARBA" id="ARBA00007193"/>
    </source>
</evidence>
<comment type="similarity">
    <text evidence="2 12">Belongs to the amiloride-sensitive sodium channel (TC 1.A.6) family.</text>
</comment>
<dbReference type="EMBL" id="LNIX01000019">
    <property type="protein sequence ID" value="OXA44461.1"/>
    <property type="molecule type" value="Genomic_DNA"/>
</dbReference>
<evidence type="ECO:0000256" key="12">
    <source>
        <dbReference type="RuleBase" id="RU000679"/>
    </source>
</evidence>
<evidence type="ECO:0000256" key="8">
    <source>
        <dbReference type="ARBA" id="ARBA00023065"/>
    </source>
</evidence>
<keyword evidence="10 12" id="KW-0739">Sodium transport</keyword>
<keyword evidence="3 12" id="KW-0813">Transport</keyword>
<keyword evidence="15" id="KW-1185">Reference proteome</keyword>
<keyword evidence="4 12" id="KW-0894">Sodium channel</keyword>
<comment type="caution">
    <text evidence="14">The sequence shown here is derived from an EMBL/GenBank/DDBJ whole genome shotgun (WGS) entry which is preliminary data.</text>
</comment>
<keyword evidence="11 12" id="KW-0407">Ion channel</keyword>
<dbReference type="InterPro" id="IPR001873">
    <property type="entry name" value="ENaC"/>
</dbReference>
<evidence type="ECO:0000313" key="15">
    <source>
        <dbReference type="Proteomes" id="UP000198287"/>
    </source>
</evidence>
<sequence>MKQSFDFFSVEGPIVLCWVGKKVSILHAHYLADNTHPRQRKGLYGFIDLLSNTGGLLGLCMGFSVLSILEILYFFTLRLYCQTRSGRTTGQKMTSTIKSVWKKLRQFLRVKEPTNVTLFYFKHAKNSVQFLNYLPREKLGSVNVPQIRIMEEPVSDRIFW</sequence>
<name>A0A226DIP4_FOLCA</name>
<dbReference type="OrthoDB" id="6021021at2759"/>
<dbReference type="Pfam" id="PF00858">
    <property type="entry name" value="ASC"/>
    <property type="match status" value="1"/>
</dbReference>
<keyword evidence="5 12" id="KW-0812">Transmembrane</keyword>
<gene>
    <name evidence="14" type="ORF">Fcan01_20692</name>
</gene>
<evidence type="ECO:0000256" key="4">
    <source>
        <dbReference type="ARBA" id="ARBA00022461"/>
    </source>
</evidence>
<keyword evidence="8 12" id="KW-0406">Ion transport</keyword>